<feature type="region of interest" description="Disordered" evidence="1">
    <location>
        <begin position="257"/>
        <end position="304"/>
    </location>
</feature>
<feature type="compositionally biased region" description="Low complexity" evidence="1">
    <location>
        <begin position="544"/>
        <end position="554"/>
    </location>
</feature>
<accession>A0A640KHY8</accession>
<feature type="compositionally biased region" description="Basic and acidic residues" evidence="1">
    <location>
        <begin position="354"/>
        <end position="367"/>
    </location>
</feature>
<feature type="region of interest" description="Disordered" evidence="1">
    <location>
        <begin position="529"/>
        <end position="554"/>
    </location>
</feature>
<gene>
    <name evidence="2" type="ORF">LtaPh_2408800</name>
</gene>
<feature type="compositionally biased region" description="Low complexity" evidence="1">
    <location>
        <begin position="50"/>
        <end position="59"/>
    </location>
</feature>
<feature type="region of interest" description="Disordered" evidence="1">
    <location>
        <begin position="196"/>
        <end position="221"/>
    </location>
</feature>
<comment type="caution">
    <text evidence="2">The sequence shown here is derived from an EMBL/GenBank/DDBJ whole genome shotgun (WGS) entry which is preliminary data.</text>
</comment>
<dbReference type="Proteomes" id="UP000419144">
    <property type="component" value="Unassembled WGS sequence"/>
</dbReference>
<feature type="region of interest" description="Disordered" evidence="1">
    <location>
        <begin position="1"/>
        <end position="67"/>
    </location>
</feature>
<dbReference type="EMBL" id="BLBS01000031">
    <property type="protein sequence ID" value="GET88918.1"/>
    <property type="molecule type" value="Genomic_DNA"/>
</dbReference>
<dbReference type="AlphaFoldDB" id="A0A640KHY8"/>
<dbReference type="OrthoDB" id="267018at2759"/>
<feature type="region of interest" description="Disordered" evidence="1">
    <location>
        <begin position="345"/>
        <end position="374"/>
    </location>
</feature>
<dbReference type="VEuPathDB" id="TriTrypDB:LtaPh_2408800"/>
<evidence type="ECO:0000256" key="1">
    <source>
        <dbReference type="SAM" id="MobiDB-lite"/>
    </source>
</evidence>
<feature type="compositionally biased region" description="Polar residues" evidence="1">
    <location>
        <begin position="21"/>
        <end position="32"/>
    </location>
</feature>
<feature type="region of interest" description="Disordered" evidence="1">
    <location>
        <begin position="467"/>
        <end position="490"/>
    </location>
</feature>
<protein>
    <submittedName>
        <fullName evidence="2">Uncharacterized protein</fullName>
    </submittedName>
</protein>
<evidence type="ECO:0000313" key="3">
    <source>
        <dbReference type="Proteomes" id="UP000419144"/>
    </source>
</evidence>
<name>A0A640KHY8_LEITA</name>
<keyword evidence="3" id="KW-1185">Reference proteome</keyword>
<organism evidence="2 3">
    <name type="scientific">Leishmania tarentolae</name>
    <name type="common">Sauroleishmania tarentolae</name>
    <dbReference type="NCBI Taxonomy" id="5689"/>
    <lineage>
        <taxon>Eukaryota</taxon>
        <taxon>Discoba</taxon>
        <taxon>Euglenozoa</taxon>
        <taxon>Kinetoplastea</taxon>
        <taxon>Metakinetoplastina</taxon>
        <taxon>Trypanosomatida</taxon>
        <taxon>Trypanosomatidae</taxon>
        <taxon>Leishmaniinae</taxon>
        <taxon>Leishmania</taxon>
        <taxon>lizard Leishmania</taxon>
    </lineage>
</organism>
<evidence type="ECO:0000313" key="2">
    <source>
        <dbReference type="EMBL" id="GET88918.1"/>
    </source>
</evidence>
<reference evidence="2" key="1">
    <citation type="submission" date="2019-11" db="EMBL/GenBank/DDBJ databases">
        <title>Leishmania tarentolae CDS.</title>
        <authorList>
            <person name="Goto Y."/>
            <person name="Yamagishi J."/>
        </authorList>
    </citation>
    <scope>NUCLEOTIDE SEQUENCE [LARGE SCALE GENOMIC DNA]</scope>
    <source>
        <strain evidence="2">Parrot Tar II</strain>
    </source>
</reference>
<sequence length="582" mass="64229">MAAAYVEGHRGRRTFPEKAASQISLGDASSNKPIEEERLARRQARTSASIPWQQQQQIRPTRRPRGPGRAFAAHIEANGFPAAASRRSACVDGMHERLYQYDTSKLHTHKKLAQMPCRLQQCGRSLQLFLRPEEEMARSAAATAMHGELWNGQLSYSRHPSSQAHEHSRDRRMITEAMDGSASPPPCFTPYNYATTTDSRSCRSPAPAATLEESPLVKGSASTDRLRLLEHLYQRELHRLHEAGYSAEKEADAVVEEDSQARHGGGAVSTLPSGMTALPFSEDDSADIAQNVPPPRRRAKRSSVRLDVDSAMYAHPRQGREWQPWECEYACEARPETPRIRSFFHASTQTTVDSDEKSDNHNDRYGSADHAPANSFGNIMYAANRQRASASHPRWITGSYNDTSESTEVCNRSPKHTTRIRSRMGEADAAPRVSQVSSWFAPLRNDRAALLVHRARSADNARASYSLREEKERHTGHPQRHISATSSVAQGSSFSTTAKARPAATSSAGSACTRATVILNDVCTYQLSRAPSQRQPTHEKPPGSEASSPLFSASSACVQEREDTALTLRDVCRALGTSAVMM</sequence>
<proteinExistence type="predicted"/>